<evidence type="ECO:0000259" key="1">
    <source>
        <dbReference type="Pfam" id="PF12680"/>
    </source>
</evidence>
<reference evidence="2 3" key="1">
    <citation type="submission" date="2016-10" db="EMBL/GenBank/DDBJ databases">
        <authorList>
            <person name="de Groot N.N."/>
        </authorList>
    </citation>
    <scope>NUCLEOTIDE SEQUENCE [LARGE SCALE GENOMIC DNA]</scope>
    <source>
        <strain evidence="2 3">DSM 44993</strain>
    </source>
</reference>
<dbReference type="PANTHER" id="PTHR41252:SF1">
    <property type="entry name" value="BLR2505 PROTEIN"/>
    <property type="match status" value="1"/>
</dbReference>
<dbReference type="SUPFAM" id="SSF54427">
    <property type="entry name" value="NTF2-like"/>
    <property type="match status" value="1"/>
</dbReference>
<dbReference type="Proteomes" id="UP000198582">
    <property type="component" value="Unassembled WGS sequence"/>
</dbReference>
<proteinExistence type="predicted"/>
<dbReference type="OrthoDB" id="6657864at2"/>
<dbReference type="Pfam" id="PF12680">
    <property type="entry name" value="SnoaL_2"/>
    <property type="match status" value="1"/>
</dbReference>
<keyword evidence="3" id="KW-1185">Reference proteome</keyword>
<protein>
    <recommendedName>
        <fullName evidence="1">SnoaL-like domain-containing protein</fullName>
    </recommendedName>
</protein>
<dbReference type="Gene3D" id="3.10.450.50">
    <property type="match status" value="1"/>
</dbReference>
<dbReference type="AlphaFoldDB" id="A0A1H8U4F4"/>
<dbReference type="STRING" id="394193.SAMN04489732_10361"/>
<gene>
    <name evidence="2" type="ORF">SAMN04489732_10361</name>
</gene>
<dbReference type="RefSeq" id="WP_091614861.1">
    <property type="nucleotide sequence ID" value="NZ_FOEF01000003.1"/>
</dbReference>
<dbReference type="PANTHER" id="PTHR41252">
    <property type="entry name" value="BLR2505 PROTEIN"/>
    <property type="match status" value="1"/>
</dbReference>
<name>A0A1H8U4F4_9PSEU</name>
<evidence type="ECO:0000313" key="3">
    <source>
        <dbReference type="Proteomes" id="UP000198582"/>
    </source>
</evidence>
<evidence type="ECO:0000313" key="2">
    <source>
        <dbReference type="EMBL" id="SEO97946.1"/>
    </source>
</evidence>
<accession>A0A1H8U4F4</accession>
<organism evidence="2 3">
    <name type="scientific">Amycolatopsis saalfeldensis</name>
    <dbReference type="NCBI Taxonomy" id="394193"/>
    <lineage>
        <taxon>Bacteria</taxon>
        <taxon>Bacillati</taxon>
        <taxon>Actinomycetota</taxon>
        <taxon>Actinomycetes</taxon>
        <taxon>Pseudonocardiales</taxon>
        <taxon>Pseudonocardiaceae</taxon>
        <taxon>Amycolatopsis</taxon>
    </lineage>
</organism>
<dbReference type="InterPro" id="IPR037401">
    <property type="entry name" value="SnoaL-like"/>
</dbReference>
<sequence>MSSTDENKKTVARFLEVFSTGHVGNILDLLAADVTWWVSGRLEGMSGTYDKAGFGRLIGGVADLYVAPLKITPVGLVAEGDKVTVEAKSHAELKDGRIYDPDCHFFFEVGSDGLIRRVHEYLDTQLAKELFFAN</sequence>
<feature type="domain" description="SnoaL-like" evidence="1">
    <location>
        <begin position="11"/>
        <end position="117"/>
    </location>
</feature>
<dbReference type="InterPro" id="IPR032710">
    <property type="entry name" value="NTF2-like_dom_sf"/>
</dbReference>
<dbReference type="EMBL" id="FOEF01000003">
    <property type="protein sequence ID" value="SEO97946.1"/>
    <property type="molecule type" value="Genomic_DNA"/>
</dbReference>